<dbReference type="STRING" id="1522189.A0A316WB01"/>
<feature type="domain" description="ATP-dependent DNA ligase family profile" evidence="7">
    <location>
        <begin position="607"/>
        <end position="782"/>
    </location>
</feature>
<sequence length="955" mass="104775">MAPKRTPSAPSTPSKKLKAGPTASPSSPSKGQPKLAAFLARSTDQAETASQGSSTQIHAHISASDAAEESDEAMARRLQAEWDAVDSASSQRVHTEGAPTAAMRASDDAAGASSNEKTLCFGDEPSSSSRDAEPANLSTPASARFDIERMLEHIHSLPLEEDPLSFSADVDVSSWPVTEAKAGRSSTLQAGLPRAPFALFARACELLSATQSRILILAICTNTIRLLIRHDPAAVGPATLLFSNHIAPPHESIELGVGGSIINQAIKETTGASPRLLKQLWDKWGDPGDVAFEARKGVRALVQPGPLIITKVFESLYAIAAMSGSGSQASKKQIVTKLLVACRGEETRFLVRTLISHLRVRAVRTTLASALARAFALDGVASAHQTSMCVGVAEREGVKTRAVKKERSDRWESVMSKLARAERVVREVRARCPDFGRIVAALLSCGIDELSRRVPLAVGTPLAPMLGSITRSLPAMHEKLGDRAFVSEFKYDGQRVQIHCQKFDTSELVEARKRLKGGKGRWVGEQREVFVRLFSRHLEDITDKYPDLCEMMPLLTGASCESQVGASSAPRDVQSFVMDAEVVALGPASELLPFQTLASRGRKDVQLDAVKVRVGIFAFDLMYLDGAQLLRKSFRTRRKLMQDRLAPFNPTNPKLARFLHVQSSESTDPDEVKAFFDEARNSKCEGIMIKSLDHHWESDVALEMLQDDVGEEVTQEDLDQPTFENDVDVGKGVNGRGKALLSSYEPDKRCESWLKVKKDYIEGIGDTLDLVPIAAWHGMGRKNEWWSPGEAREVVGCARRADWLGLSLVLLATYDKMTGQYIALCKCISGFTDAEYKSIKFDRFKEDGGACYSARTEDCRDDYDTGGLFPDVWFEPKEVWEIRGADITLSPVYTVAKGQIASDRGLSLRFPRFIKRRDASDKGPEDATTPEQVAHMYRQQNHADQRAGEEDVEEL</sequence>
<keyword evidence="2 8" id="KW-0436">Ligase</keyword>
<dbReference type="Gene3D" id="2.40.50.140">
    <property type="entry name" value="Nucleic acid-binding proteins"/>
    <property type="match status" value="1"/>
</dbReference>
<evidence type="ECO:0000256" key="6">
    <source>
        <dbReference type="SAM" id="MobiDB-lite"/>
    </source>
</evidence>
<feature type="region of interest" description="Disordered" evidence="6">
    <location>
        <begin position="918"/>
        <end position="955"/>
    </location>
</feature>
<dbReference type="GeneID" id="37037333"/>
<feature type="region of interest" description="Disordered" evidence="6">
    <location>
        <begin position="1"/>
        <end position="139"/>
    </location>
</feature>
<proteinExistence type="inferred from homology"/>
<dbReference type="PROSITE" id="PS00697">
    <property type="entry name" value="DNA_LIGASE_A1"/>
    <property type="match status" value="1"/>
</dbReference>
<dbReference type="SUPFAM" id="SSF117018">
    <property type="entry name" value="ATP-dependent DNA ligase DNA-binding domain"/>
    <property type="match status" value="1"/>
</dbReference>
<protein>
    <submittedName>
        <fullName evidence="8">ATP-dependent DNA ligase</fullName>
    </submittedName>
</protein>
<keyword evidence="3" id="KW-0235">DNA replication</keyword>
<dbReference type="SUPFAM" id="SSF56091">
    <property type="entry name" value="DNA ligase/mRNA capping enzyme, catalytic domain"/>
    <property type="match status" value="1"/>
</dbReference>
<accession>A0A316WB01</accession>
<dbReference type="Pfam" id="PF04679">
    <property type="entry name" value="DNA_ligase_A_C"/>
    <property type="match status" value="1"/>
</dbReference>
<dbReference type="Proteomes" id="UP000245783">
    <property type="component" value="Unassembled WGS sequence"/>
</dbReference>
<dbReference type="GO" id="GO:0006281">
    <property type="term" value="P:DNA repair"/>
    <property type="evidence" value="ECO:0007669"/>
    <property type="project" value="InterPro"/>
</dbReference>
<dbReference type="InterPro" id="IPR012310">
    <property type="entry name" value="DNA_ligase_ATP-dep_cent"/>
</dbReference>
<dbReference type="EMBL" id="KZ819352">
    <property type="protein sequence ID" value="PWN46158.1"/>
    <property type="molecule type" value="Genomic_DNA"/>
</dbReference>
<dbReference type="PANTHER" id="PTHR45674:SF9">
    <property type="entry name" value="DNA LIGASE 3"/>
    <property type="match status" value="1"/>
</dbReference>
<dbReference type="InterPro" id="IPR036599">
    <property type="entry name" value="DNA_ligase_N_sf"/>
</dbReference>
<dbReference type="InterPro" id="IPR012308">
    <property type="entry name" value="DNA_ligase_ATP-dep_N"/>
</dbReference>
<organism evidence="8 9">
    <name type="scientific">Ceraceosorus guamensis</name>
    <dbReference type="NCBI Taxonomy" id="1522189"/>
    <lineage>
        <taxon>Eukaryota</taxon>
        <taxon>Fungi</taxon>
        <taxon>Dikarya</taxon>
        <taxon>Basidiomycota</taxon>
        <taxon>Ustilaginomycotina</taxon>
        <taxon>Exobasidiomycetes</taxon>
        <taxon>Ceraceosorales</taxon>
        <taxon>Ceraceosoraceae</taxon>
        <taxon>Ceraceosorus</taxon>
    </lineage>
</organism>
<dbReference type="GO" id="GO:0005634">
    <property type="term" value="C:nucleus"/>
    <property type="evidence" value="ECO:0007669"/>
    <property type="project" value="TreeGrafter"/>
</dbReference>
<dbReference type="Gene3D" id="3.30.470.30">
    <property type="entry name" value="DNA ligase/mRNA capping enzyme"/>
    <property type="match status" value="1"/>
</dbReference>
<dbReference type="GO" id="GO:0003910">
    <property type="term" value="F:DNA ligase (ATP) activity"/>
    <property type="evidence" value="ECO:0007669"/>
    <property type="project" value="InterPro"/>
</dbReference>
<dbReference type="Pfam" id="PF04675">
    <property type="entry name" value="DNA_ligase_A_N"/>
    <property type="match status" value="1"/>
</dbReference>
<evidence type="ECO:0000256" key="5">
    <source>
        <dbReference type="ARBA" id="ARBA00022840"/>
    </source>
</evidence>
<dbReference type="OrthoDB" id="206088at2759"/>
<evidence type="ECO:0000256" key="4">
    <source>
        <dbReference type="ARBA" id="ARBA00022741"/>
    </source>
</evidence>
<dbReference type="FunCoup" id="A0A316WB01">
    <property type="interactions" value="126"/>
</dbReference>
<dbReference type="InterPro" id="IPR012340">
    <property type="entry name" value="NA-bd_OB-fold"/>
</dbReference>
<gene>
    <name evidence="8" type="ORF">IE81DRAFT_336033</name>
</gene>
<evidence type="ECO:0000256" key="3">
    <source>
        <dbReference type="ARBA" id="ARBA00022705"/>
    </source>
</evidence>
<feature type="compositionally biased region" description="Low complexity" evidence="6">
    <location>
        <begin position="98"/>
        <end position="114"/>
    </location>
</feature>
<feature type="compositionally biased region" description="Polar residues" evidence="6">
    <location>
        <begin position="42"/>
        <end position="56"/>
    </location>
</feature>
<dbReference type="RefSeq" id="XP_025373318.1">
    <property type="nucleotide sequence ID" value="XM_025515463.1"/>
</dbReference>
<dbReference type="Gene3D" id="1.10.3260.10">
    <property type="entry name" value="DNA ligase, ATP-dependent, N-terminal domain"/>
    <property type="match status" value="1"/>
</dbReference>
<keyword evidence="5" id="KW-0067">ATP-binding</keyword>
<dbReference type="GO" id="GO:0006273">
    <property type="term" value="P:lagging strand elongation"/>
    <property type="evidence" value="ECO:0007669"/>
    <property type="project" value="TreeGrafter"/>
</dbReference>
<evidence type="ECO:0000256" key="1">
    <source>
        <dbReference type="ARBA" id="ARBA00007572"/>
    </source>
</evidence>
<reference evidence="8 9" key="1">
    <citation type="journal article" date="2018" name="Mol. Biol. Evol.">
        <title>Broad Genomic Sampling Reveals a Smut Pathogenic Ancestry of the Fungal Clade Ustilaginomycotina.</title>
        <authorList>
            <person name="Kijpornyongpan T."/>
            <person name="Mondo S.J."/>
            <person name="Barry K."/>
            <person name="Sandor L."/>
            <person name="Lee J."/>
            <person name="Lipzen A."/>
            <person name="Pangilinan J."/>
            <person name="LaButti K."/>
            <person name="Hainaut M."/>
            <person name="Henrissat B."/>
            <person name="Grigoriev I.V."/>
            <person name="Spatafora J.W."/>
            <person name="Aime M.C."/>
        </authorList>
    </citation>
    <scope>NUCLEOTIDE SEQUENCE [LARGE SCALE GENOMIC DNA]</scope>
    <source>
        <strain evidence="8 9">MCA 4658</strain>
    </source>
</reference>
<name>A0A316WB01_9BASI</name>
<dbReference type="InParanoid" id="A0A316WB01"/>
<dbReference type="SUPFAM" id="SSF50249">
    <property type="entry name" value="Nucleic acid-binding proteins"/>
    <property type="match status" value="1"/>
</dbReference>
<evidence type="ECO:0000256" key="2">
    <source>
        <dbReference type="ARBA" id="ARBA00022598"/>
    </source>
</evidence>
<evidence type="ECO:0000313" key="8">
    <source>
        <dbReference type="EMBL" id="PWN46158.1"/>
    </source>
</evidence>
<dbReference type="CDD" id="cd07969">
    <property type="entry name" value="OBF_DNA_ligase_I"/>
    <property type="match status" value="1"/>
</dbReference>
<dbReference type="CDD" id="cd07900">
    <property type="entry name" value="Adenylation_DNA_ligase_I_Euk"/>
    <property type="match status" value="1"/>
</dbReference>
<keyword evidence="4" id="KW-0547">Nucleotide-binding</keyword>
<dbReference type="GO" id="GO:0005524">
    <property type="term" value="F:ATP binding"/>
    <property type="evidence" value="ECO:0007669"/>
    <property type="project" value="UniProtKB-KW"/>
</dbReference>
<dbReference type="InterPro" id="IPR050191">
    <property type="entry name" value="ATP-dep_DNA_ligase"/>
</dbReference>
<dbReference type="InterPro" id="IPR016059">
    <property type="entry name" value="DNA_ligase_ATP-dep_CS"/>
</dbReference>
<evidence type="ECO:0000259" key="7">
    <source>
        <dbReference type="PROSITE" id="PS50160"/>
    </source>
</evidence>
<keyword evidence="9" id="KW-1185">Reference proteome</keyword>
<dbReference type="Pfam" id="PF01068">
    <property type="entry name" value="DNA_ligase_A_M"/>
    <property type="match status" value="1"/>
</dbReference>
<evidence type="ECO:0000313" key="9">
    <source>
        <dbReference type="Proteomes" id="UP000245783"/>
    </source>
</evidence>
<comment type="similarity">
    <text evidence="1">Belongs to the ATP-dependent DNA ligase family.</text>
</comment>
<dbReference type="InterPro" id="IPR012309">
    <property type="entry name" value="DNA_ligase_ATP-dep_C"/>
</dbReference>
<dbReference type="GO" id="GO:0003677">
    <property type="term" value="F:DNA binding"/>
    <property type="evidence" value="ECO:0007669"/>
    <property type="project" value="InterPro"/>
</dbReference>
<dbReference type="PANTHER" id="PTHR45674">
    <property type="entry name" value="DNA LIGASE 1/3 FAMILY MEMBER"/>
    <property type="match status" value="1"/>
</dbReference>
<dbReference type="PROSITE" id="PS50160">
    <property type="entry name" value="DNA_LIGASE_A3"/>
    <property type="match status" value="1"/>
</dbReference>
<dbReference type="AlphaFoldDB" id="A0A316WB01"/>
<dbReference type="GO" id="GO:0006310">
    <property type="term" value="P:DNA recombination"/>
    <property type="evidence" value="ECO:0007669"/>
    <property type="project" value="InterPro"/>
</dbReference>